<dbReference type="EC" id="2.7.11.1" evidence="1"/>
<evidence type="ECO:0000256" key="8">
    <source>
        <dbReference type="ARBA" id="ARBA00048679"/>
    </source>
</evidence>
<keyword evidence="2" id="KW-0723">Serine/threonine-protein kinase</keyword>
<evidence type="ECO:0000313" key="12">
    <source>
        <dbReference type="Proteomes" id="UP001628179"/>
    </source>
</evidence>
<dbReference type="GO" id="GO:0016301">
    <property type="term" value="F:kinase activity"/>
    <property type="evidence" value="ECO:0007669"/>
    <property type="project" value="UniProtKB-KW"/>
</dbReference>
<evidence type="ECO:0000256" key="2">
    <source>
        <dbReference type="ARBA" id="ARBA00022527"/>
    </source>
</evidence>
<dbReference type="InterPro" id="IPR011009">
    <property type="entry name" value="Kinase-like_dom_sf"/>
</dbReference>
<evidence type="ECO:0000259" key="10">
    <source>
        <dbReference type="PROSITE" id="PS50011"/>
    </source>
</evidence>
<keyword evidence="3" id="KW-0808">Transferase</keyword>
<accession>A0ABQ0GFL9</accession>
<evidence type="ECO:0000256" key="6">
    <source>
        <dbReference type="ARBA" id="ARBA00022840"/>
    </source>
</evidence>
<evidence type="ECO:0000313" key="11">
    <source>
        <dbReference type="EMBL" id="GAB1316567.1"/>
    </source>
</evidence>
<keyword evidence="5 11" id="KW-0418">Kinase</keyword>
<evidence type="ECO:0000256" key="7">
    <source>
        <dbReference type="ARBA" id="ARBA00047899"/>
    </source>
</evidence>
<dbReference type="EMBL" id="BAAFSV010000003">
    <property type="protein sequence ID" value="GAB1316567.1"/>
    <property type="molecule type" value="Genomic_DNA"/>
</dbReference>
<dbReference type="RefSeq" id="XP_070918298.1">
    <property type="nucleotide sequence ID" value="XM_071062197.1"/>
</dbReference>
<keyword evidence="12" id="KW-1185">Reference proteome</keyword>
<evidence type="ECO:0000256" key="4">
    <source>
        <dbReference type="ARBA" id="ARBA00022741"/>
    </source>
</evidence>
<organism evidence="11 12">
    <name type="scientific">Madurella fahalii</name>
    <dbReference type="NCBI Taxonomy" id="1157608"/>
    <lineage>
        <taxon>Eukaryota</taxon>
        <taxon>Fungi</taxon>
        <taxon>Dikarya</taxon>
        <taxon>Ascomycota</taxon>
        <taxon>Pezizomycotina</taxon>
        <taxon>Sordariomycetes</taxon>
        <taxon>Sordariomycetidae</taxon>
        <taxon>Sordariales</taxon>
        <taxon>Sordariales incertae sedis</taxon>
        <taxon>Madurella</taxon>
    </lineage>
</organism>
<comment type="caution">
    <text evidence="11">The sequence shown here is derived from an EMBL/GenBank/DDBJ whole genome shotgun (WGS) entry which is preliminary data.</text>
</comment>
<dbReference type="Proteomes" id="UP001628179">
    <property type="component" value="Unassembled WGS sequence"/>
</dbReference>
<gene>
    <name evidence="11" type="ORF">MFIFM68171_06777</name>
</gene>
<feature type="binding site" evidence="9">
    <location>
        <position position="127"/>
    </location>
    <ligand>
        <name>ATP</name>
        <dbReference type="ChEBI" id="CHEBI:30616"/>
    </ligand>
</feature>
<evidence type="ECO:0000256" key="5">
    <source>
        <dbReference type="ARBA" id="ARBA00022777"/>
    </source>
</evidence>
<dbReference type="PANTHER" id="PTHR47634:SF9">
    <property type="entry name" value="PROTEIN KINASE DOMAIN-CONTAINING PROTEIN-RELATED"/>
    <property type="match status" value="1"/>
</dbReference>
<reference evidence="11 12" key="1">
    <citation type="submission" date="2024-09" db="EMBL/GenBank/DDBJ databases">
        <title>Itraconazole resistance in Madurella fahalii resulting from another homologue of gene encoding cytochrome P450 14-alpha sterol demethylase (CYP51).</title>
        <authorList>
            <person name="Yoshioka I."/>
            <person name="Fahal A.H."/>
            <person name="Kaneko S."/>
            <person name="Yaguchi T."/>
        </authorList>
    </citation>
    <scope>NUCLEOTIDE SEQUENCE [LARGE SCALE GENOMIC DNA]</scope>
    <source>
        <strain evidence="11 12">IFM 68171</strain>
    </source>
</reference>
<keyword evidence="6 9" id="KW-0067">ATP-binding</keyword>
<dbReference type="InterPro" id="IPR000719">
    <property type="entry name" value="Prot_kinase_dom"/>
</dbReference>
<dbReference type="InterPro" id="IPR017441">
    <property type="entry name" value="Protein_kinase_ATP_BS"/>
</dbReference>
<dbReference type="Gene3D" id="3.30.200.20">
    <property type="entry name" value="Phosphorylase Kinase, domain 1"/>
    <property type="match status" value="1"/>
</dbReference>
<dbReference type="SMART" id="SM00220">
    <property type="entry name" value="S_TKc"/>
    <property type="match status" value="1"/>
</dbReference>
<evidence type="ECO:0000256" key="9">
    <source>
        <dbReference type="PROSITE-ProRule" id="PRU10141"/>
    </source>
</evidence>
<proteinExistence type="predicted"/>
<dbReference type="PROSITE" id="PS00107">
    <property type="entry name" value="PROTEIN_KINASE_ATP"/>
    <property type="match status" value="1"/>
</dbReference>
<protein>
    <recommendedName>
        <fullName evidence="1">non-specific serine/threonine protein kinase</fullName>
        <ecNumber evidence="1">2.7.11.1</ecNumber>
    </recommendedName>
</protein>
<name>A0ABQ0GFL9_9PEZI</name>
<evidence type="ECO:0000256" key="3">
    <source>
        <dbReference type="ARBA" id="ARBA00022679"/>
    </source>
</evidence>
<dbReference type="PROSITE" id="PS50011">
    <property type="entry name" value="PROTEIN_KINASE_DOM"/>
    <property type="match status" value="1"/>
</dbReference>
<dbReference type="PANTHER" id="PTHR47634">
    <property type="entry name" value="PROTEIN KINASE DOMAIN-CONTAINING PROTEIN-RELATED"/>
    <property type="match status" value="1"/>
</dbReference>
<dbReference type="GeneID" id="98177520"/>
<comment type="catalytic activity">
    <reaction evidence="7">
        <text>L-threonyl-[protein] + ATP = O-phospho-L-threonyl-[protein] + ADP + H(+)</text>
        <dbReference type="Rhea" id="RHEA:46608"/>
        <dbReference type="Rhea" id="RHEA-COMP:11060"/>
        <dbReference type="Rhea" id="RHEA-COMP:11605"/>
        <dbReference type="ChEBI" id="CHEBI:15378"/>
        <dbReference type="ChEBI" id="CHEBI:30013"/>
        <dbReference type="ChEBI" id="CHEBI:30616"/>
        <dbReference type="ChEBI" id="CHEBI:61977"/>
        <dbReference type="ChEBI" id="CHEBI:456216"/>
        <dbReference type="EC" id="2.7.11.1"/>
    </reaction>
</comment>
<dbReference type="SUPFAM" id="SSF56112">
    <property type="entry name" value="Protein kinase-like (PK-like)"/>
    <property type="match status" value="1"/>
</dbReference>
<dbReference type="Pfam" id="PF00069">
    <property type="entry name" value="Pkinase"/>
    <property type="match status" value="1"/>
</dbReference>
<dbReference type="InterPro" id="IPR051334">
    <property type="entry name" value="SRPK"/>
</dbReference>
<sequence>MPRAIPNAPPAFCPCPGLKFYRTQRSSYPTPSHWVYHVFITKWAESLIRRTPLVPLQFPSTRFQVIPSSQPLEEERLDEFRTSHYYPVQIGDVYTSKYQVLGKLGYGTTSTVWLARNLVDHGHVALKIYTQEGGDRDEFQAYDALSKANPSHPEAHVGQLERLAPSQPNPSLTVELLKPGLKYLFLALDCLHSECKLVDTDINADNILQEIVDDNLYKVFTKEELESPSPRKVVDAHPIYMSRRFGLPRDFGGVVLSDFGAAVRRDVRRNHDAQPNVYRSPEVMLKTEWSYPVDIWNVGVMTWDIFEDKHMFYGNDPDGSGYKTRAHLAELIGMLGPPPLDLIKRGKRSPEFFTPDGHWNAGIPIPEGMSLEASEENLDGKEKAEFLRFIRSMLQWRPEDRKTARELLEDRWLNS</sequence>
<comment type="catalytic activity">
    <reaction evidence="8">
        <text>L-seryl-[protein] + ATP = O-phospho-L-seryl-[protein] + ADP + H(+)</text>
        <dbReference type="Rhea" id="RHEA:17989"/>
        <dbReference type="Rhea" id="RHEA-COMP:9863"/>
        <dbReference type="Rhea" id="RHEA-COMP:11604"/>
        <dbReference type="ChEBI" id="CHEBI:15378"/>
        <dbReference type="ChEBI" id="CHEBI:29999"/>
        <dbReference type="ChEBI" id="CHEBI:30616"/>
        <dbReference type="ChEBI" id="CHEBI:83421"/>
        <dbReference type="ChEBI" id="CHEBI:456216"/>
        <dbReference type="EC" id="2.7.11.1"/>
    </reaction>
</comment>
<feature type="domain" description="Protein kinase" evidence="10">
    <location>
        <begin position="98"/>
        <end position="413"/>
    </location>
</feature>
<dbReference type="Gene3D" id="1.10.510.10">
    <property type="entry name" value="Transferase(Phosphotransferase) domain 1"/>
    <property type="match status" value="1"/>
</dbReference>
<keyword evidence="4 9" id="KW-0547">Nucleotide-binding</keyword>
<evidence type="ECO:0000256" key="1">
    <source>
        <dbReference type="ARBA" id="ARBA00012513"/>
    </source>
</evidence>